<proteinExistence type="predicted"/>
<reference evidence="2" key="1">
    <citation type="submission" date="2014-11" db="EMBL/GenBank/DDBJ databases">
        <authorList>
            <person name="Amaro Gonzalez C."/>
        </authorList>
    </citation>
    <scope>NUCLEOTIDE SEQUENCE</scope>
</reference>
<keyword evidence="1" id="KW-0472">Membrane</keyword>
<reference evidence="2" key="2">
    <citation type="journal article" date="2015" name="Fish Shellfish Immunol.">
        <title>Early steps in the European eel (Anguilla anguilla)-Vibrio vulnificus interaction in the gills: Role of the RtxA13 toxin.</title>
        <authorList>
            <person name="Callol A."/>
            <person name="Pajuelo D."/>
            <person name="Ebbesson L."/>
            <person name="Teles M."/>
            <person name="MacKenzie S."/>
            <person name="Amaro C."/>
        </authorList>
    </citation>
    <scope>NUCLEOTIDE SEQUENCE</scope>
</reference>
<accession>A0A0E9SJV2</accession>
<keyword evidence="1" id="KW-1133">Transmembrane helix</keyword>
<dbReference type="EMBL" id="GBXM01066986">
    <property type="protein sequence ID" value="JAH41591.1"/>
    <property type="molecule type" value="Transcribed_RNA"/>
</dbReference>
<keyword evidence="1" id="KW-0812">Transmembrane</keyword>
<sequence length="42" mass="4775">MALSMYCHNSDKKIVGQQIFLFTCTFGYFCTICICFLLTAVV</sequence>
<protein>
    <submittedName>
        <fullName evidence="2">Uncharacterized protein</fullName>
    </submittedName>
</protein>
<organism evidence="2">
    <name type="scientific">Anguilla anguilla</name>
    <name type="common">European freshwater eel</name>
    <name type="synonym">Muraena anguilla</name>
    <dbReference type="NCBI Taxonomy" id="7936"/>
    <lineage>
        <taxon>Eukaryota</taxon>
        <taxon>Metazoa</taxon>
        <taxon>Chordata</taxon>
        <taxon>Craniata</taxon>
        <taxon>Vertebrata</taxon>
        <taxon>Euteleostomi</taxon>
        <taxon>Actinopterygii</taxon>
        <taxon>Neopterygii</taxon>
        <taxon>Teleostei</taxon>
        <taxon>Anguilliformes</taxon>
        <taxon>Anguillidae</taxon>
        <taxon>Anguilla</taxon>
    </lineage>
</organism>
<dbReference type="AlphaFoldDB" id="A0A0E9SJV2"/>
<evidence type="ECO:0000313" key="2">
    <source>
        <dbReference type="EMBL" id="JAH41591.1"/>
    </source>
</evidence>
<feature type="transmembrane region" description="Helical" evidence="1">
    <location>
        <begin position="20"/>
        <end position="41"/>
    </location>
</feature>
<evidence type="ECO:0000256" key="1">
    <source>
        <dbReference type="SAM" id="Phobius"/>
    </source>
</evidence>
<name>A0A0E9SJV2_ANGAN</name>